<protein>
    <submittedName>
        <fullName evidence="1">Uncharacterized protein</fullName>
    </submittedName>
</protein>
<dbReference type="RefSeq" id="XP_020048462.1">
    <property type="nucleotide sequence ID" value="XM_020191435.1"/>
</dbReference>
<accession>A0A1D2VKN6</accession>
<gene>
    <name evidence="1" type="ORF">ASCRUDRAFT_6783</name>
</gene>
<dbReference type="FunCoup" id="A0A1D2VKN6">
    <property type="interactions" value="26"/>
</dbReference>
<dbReference type="EMBL" id="KV454477">
    <property type="protein sequence ID" value="ODV62155.1"/>
    <property type="molecule type" value="Genomic_DNA"/>
</dbReference>
<dbReference type="GeneID" id="30965071"/>
<organism evidence="1 2">
    <name type="scientific">Ascoidea rubescens DSM 1968</name>
    <dbReference type="NCBI Taxonomy" id="1344418"/>
    <lineage>
        <taxon>Eukaryota</taxon>
        <taxon>Fungi</taxon>
        <taxon>Dikarya</taxon>
        <taxon>Ascomycota</taxon>
        <taxon>Saccharomycotina</taxon>
        <taxon>Saccharomycetes</taxon>
        <taxon>Ascoideaceae</taxon>
        <taxon>Ascoidea</taxon>
    </lineage>
</organism>
<dbReference type="AlphaFoldDB" id="A0A1D2VKN6"/>
<sequence>MNKNIFLCDFEDYKNGLLIISQSYEEEILDEFCLNDFQSKEMYLSDLYQFLLNLNIQKNIIDIYKRNSSSPFLEFSLDLDDSQKLTDSKTTTEKLVDFDKLIFYSAKFIILRNNYDILIYYWKLIVNFLIKKQIIDQTTNNNNNNDQKQFLEYELNVSHLSKIINLLHLNSKIDQLQDSTGTSTSSSVIIDMISTQTNNNNPTINFYDFALILGKLQLISC</sequence>
<name>A0A1D2VKN6_9ASCO</name>
<reference evidence="2" key="1">
    <citation type="submission" date="2016-05" db="EMBL/GenBank/DDBJ databases">
        <title>Comparative genomics of biotechnologically important yeasts.</title>
        <authorList>
            <consortium name="DOE Joint Genome Institute"/>
            <person name="Riley R."/>
            <person name="Haridas S."/>
            <person name="Wolfe K.H."/>
            <person name="Lopes M.R."/>
            <person name="Hittinger C.T."/>
            <person name="Goker M."/>
            <person name="Salamov A."/>
            <person name="Wisecaver J."/>
            <person name="Long T.M."/>
            <person name="Aerts A.L."/>
            <person name="Barry K."/>
            <person name="Choi C."/>
            <person name="Clum A."/>
            <person name="Coughlan A.Y."/>
            <person name="Deshpande S."/>
            <person name="Douglass A.P."/>
            <person name="Hanson S.J."/>
            <person name="Klenk H.-P."/>
            <person name="Labutti K."/>
            <person name="Lapidus A."/>
            <person name="Lindquist E."/>
            <person name="Lipzen A."/>
            <person name="Meier-Kolthoff J.P."/>
            <person name="Ohm R.A."/>
            <person name="Otillar R.P."/>
            <person name="Pangilinan J."/>
            <person name="Peng Y."/>
            <person name="Rokas A."/>
            <person name="Rosa C.A."/>
            <person name="Scheuner C."/>
            <person name="Sibirny A.A."/>
            <person name="Slot J.C."/>
            <person name="Stielow J.B."/>
            <person name="Sun H."/>
            <person name="Kurtzman C.P."/>
            <person name="Blackwell M."/>
            <person name="Grigoriev I.V."/>
            <person name="Jeffries T.W."/>
        </authorList>
    </citation>
    <scope>NUCLEOTIDE SEQUENCE [LARGE SCALE GENOMIC DNA]</scope>
    <source>
        <strain evidence="2">DSM 1968</strain>
    </source>
</reference>
<dbReference type="InParanoid" id="A0A1D2VKN6"/>
<evidence type="ECO:0000313" key="1">
    <source>
        <dbReference type="EMBL" id="ODV62155.1"/>
    </source>
</evidence>
<keyword evidence="2" id="KW-1185">Reference proteome</keyword>
<dbReference type="Proteomes" id="UP000095038">
    <property type="component" value="Unassembled WGS sequence"/>
</dbReference>
<proteinExistence type="predicted"/>
<evidence type="ECO:0000313" key="2">
    <source>
        <dbReference type="Proteomes" id="UP000095038"/>
    </source>
</evidence>